<dbReference type="Pfam" id="PF09312">
    <property type="entry name" value="SurA_N"/>
    <property type="match status" value="1"/>
</dbReference>
<evidence type="ECO:0000313" key="6">
    <source>
        <dbReference type="Proteomes" id="UP001185659"/>
    </source>
</evidence>
<evidence type="ECO:0000259" key="4">
    <source>
        <dbReference type="Pfam" id="PF09312"/>
    </source>
</evidence>
<dbReference type="Proteomes" id="UP001185659">
    <property type="component" value="Unassembled WGS sequence"/>
</dbReference>
<gene>
    <name evidence="5" type="ORF">R2G56_08950</name>
</gene>
<evidence type="ECO:0000256" key="2">
    <source>
        <dbReference type="ARBA" id="ARBA00023110"/>
    </source>
</evidence>
<keyword evidence="2" id="KW-0413">Isomerase</keyword>
<feature type="chain" id="PRO_5046551016" evidence="3">
    <location>
        <begin position="33"/>
        <end position="311"/>
    </location>
</feature>
<keyword evidence="2" id="KW-0697">Rotamase</keyword>
<dbReference type="InterPro" id="IPR027304">
    <property type="entry name" value="Trigger_fact/SurA_dom_sf"/>
</dbReference>
<keyword evidence="6" id="KW-1185">Reference proteome</keyword>
<reference evidence="5 6" key="1">
    <citation type="submission" date="2023-10" db="EMBL/GenBank/DDBJ databases">
        <authorList>
            <person name="Venkata Ramana C."/>
            <person name="Sasikala C."/>
            <person name="Dhurka M."/>
        </authorList>
    </citation>
    <scope>NUCLEOTIDE SEQUENCE [LARGE SCALE GENOMIC DNA]</scope>
    <source>
        <strain evidence="5 6">KCTC 32151</strain>
    </source>
</reference>
<dbReference type="EMBL" id="JAWLIP010000003">
    <property type="protein sequence ID" value="MDV6226411.1"/>
    <property type="molecule type" value="Genomic_DNA"/>
</dbReference>
<dbReference type="InterPro" id="IPR050280">
    <property type="entry name" value="OMP_Chaperone_SurA"/>
</dbReference>
<keyword evidence="1 3" id="KW-0732">Signal</keyword>
<protein>
    <submittedName>
        <fullName evidence="5">SurA N-terminal domain-containing protein</fullName>
    </submittedName>
</protein>
<evidence type="ECO:0000313" key="5">
    <source>
        <dbReference type="EMBL" id="MDV6226411.1"/>
    </source>
</evidence>
<evidence type="ECO:0000256" key="1">
    <source>
        <dbReference type="ARBA" id="ARBA00022729"/>
    </source>
</evidence>
<organism evidence="5 6">
    <name type="scientific">Nitratireductor aquimarinus</name>
    <dbReference type="NCBI Taxonomy" id="889300"/>
    <lineage>
        <taxon>Bacteria</taxon>
        <taxon>Pseudomonadati</taxon>
        <taxon>Pseudomonadota</taxon>
        <taxon>Alphaproteobacteria</taxon>
        <taxon>Hyphomicrobiales</taxon>
        <taxon>Phyllobacteriaceae</taxon>
        <taxon>Nitratireductor</taxon>
    </lineage>
</organism>
<accession>A0ABU4AJI6</accession>
<dbReference type="InterPro" id="IPR015391">
    <property type="entry name" value="SurA_N"/>
</dbReference>
<proteinExistence type="predicted"/>
<dbReference type="PANTHER" id="PTHR47637:SF1">
    <property type="entry name" value="CHAPERONE SURA"/>
    <property type="match status" value="1"/>
</dbReference>
<feature type="signal peptide" evidence="3">
    <location>
        <begin position="1"/>
        <end position="32"/>
    </location>
</feature>
<sequence>MFSNCRRIVRASVLTLAVATAMPILGGTSAMATEIRYVVNNLPVTSYDIDRRVAFLRLQREGGNLRQKATDQMIEQTLKLQEMQRRNINIPKEMVDQAYQRFASGNRMTASQLNQVMAQSGVTAAHFKDFIRSQIGWSRVMQARNSSSGGMSEQDVVAKMLQQGGNKPSATEYMLQQVIFVVPSAERSKLLGKRQREAQALRGRFRGCDSTREFAKGLIDVTVRDLGRILEPELPGDWKDQIKKTSPGNATGVRTTERGVEFIGVCSTREVSDDRVAQMMFQSEGSGGEDMEKASQEYLAELRKNARITKR</sequence>
<comment type="caution">
    <text evidence="5">The sequence shown here is derived from an EMBL/GenBank/DDBJ whole genome shotgun (WGS) entry which is preliminary data.</text>
</comment>
<feature type="domain" description="SurA N-terminal" evidence="4">
    <location>
        <begin position="64"/>
        <end position="140"/>
    </location>
</feature>
<dbReference type="SUPFAM" id="SSF109998">
    <property type="entry name" value="Triger factor/SurA peptide-binding domain-like"/>
    <property type="match status" value="1"/>
</dbReference>
<dbReference type="PANTHER" id="PTHR47637">
    <property type="entry name" value="CHAPERONE SURA"/>
    <property type="match status" value="1"/>
</dbReference>
<name>A0ABU4AJI6_9HYPH</name>
<dbReference type="RefSeq" id="WP_297557825.1">
    <property type="nucleotide sequence ID" value="NZ_JAWLIP010000003.1"/>
</dbReference>
<dbReference type="Gene3D" id="1.10.4030.10">
    <property type="entry name" value="Porin chaperone SurA, peptide-binding domain"/>
    <property type="match status" value="1"/>
</dbReference>
<evidence type="ECO:0000256" key="3">
    <source>
        <dbReference type="SAM" id="SignalP"/>
    </source>
</evidence>